<dbReference type="RefSeq" id="WP_394844060.1">
    <property type="nucleotide sequence ID" value="NZ_CP089982.1"/>
</dbReference>
<dbReference type="Proteomes" id="UP001379533">
    <property type="component" value="Chromosome"/>
</dbReference>
<protein>
    <submittedName>
        <fullName evidence="2">Uncharacterized protein</fullName>
    </submittedName>
</protein>
<evidence type="ECO:0000313" key="3">
    <source>
        <dbReference type="Proteomes" id="UP001379533"/>
    </source>
</evidence>
<proteinExistence type="predicted"/>
<evidence type="ECO:0000313" key="2">
    <source>
        <dbReference type="EMBL" id="WXA93461.1"/>
    </source>
</evidence>
<sequence length="197" mass="21619">MRSWSTVVLSLAFAGILVMCAVFFGAIAEAGGIGVDASPGRLSLSKRAPDASTPVDPKKVRIAPDPPPLSERRQWIFDLRYDHGDVYLLGMHQVELPAPQATPRAMGRFALELYEGPTVIERARFDFPMLVAAGIDAGDAGKDRNRVDFDAKLVSRIGVMFPSTARGTRLELWDRGTDQRWSLPWPPTDTRKDASAP</sequence>
<organism evidence="2 3">
    <name type="scientific">Pendulispora brunnea</name>
    <dbReference type="NCBI Taxonomy" id="2905690"/>
    <lineage>
        <taxon>Bacteria</taxon>
        <taxon>Pseudomonadati</taxon>
        <taxon>Myxococcota</taxon>
        <taxon>Myxococcia</taxon>
        <taxon>Myxococcales</taxon>
        <taxon>Sorangiineae</taxon>
        <taxon>Pendulisporaceae</taxon>
        <taxon>Pendulispora</taxon>
    </lineage>
</organism>
<gene>
    <name evidence="2" type="ORF">LZC95_44280</name>
</gene>
<reference evidence="2 3" key="1">
    <citation type="submission" date="2021-12" db="EMBL/GenBank/DDBJ databases">
        <title>Discovery of the Pendulisporaceae a myxobacterial family with distinct sporulation behavior and unique specialized metabolism.</title>
        <authorList>
            <person name="Garcia R."/>
            <person name="Popoff A."/>
            <person name="Bader C.D."/>
            <person name="Loehr J."/>
            <person name="Walesch S."/>
            <person name="Walt C."/>
            <person name="Boldt J."/>
            <person name="Bunk B."/>
            <person name="Haeckl F.J.F.P.J."/>
            <person name="Gunesch A.P."/>
            <person name="Birkelbach J."/>
            <person name="Nuebel U."/>
            <person name="Pietschmann T."/>
            <person name="Bach T."/>
            <person name="Mueller R."/>
        </authorList>
    </citation>
    <scope>NUCLEOTIDE SEQUENCE [LARGE SCALE GENOMIC DNA]</scope>
    <source>
        <strain evidence="2 3">MSr12523</strain>
    </source>
</reference>
<name>A0ABZ2K431_9BACT</name>
<dbReference type="EMBL" id="CP089982">
    <property type="protein sequence ID" value="WXA93461.1"/>
    <property type="molecule type" value="Genomic_DNA"/>
</dbReference>
<keyword evidence="3" id="KW-1185">Reference proteome</keyword>
<accession>A0ABZ2K431</accession>
<evidence type="ECO:0000256" key="1">
    <source>
        <dbReference type="SAM" id="MobiDB-lite"/>
    </source>
</evidence>
<feature type="region of interest" description="Disordered" evidence="1">
    <location>
        <begin position="45"/>
        <end position="64"/>
    </location>
</feature>